<feature type="compositionally biased region" description="Basic and acidic residues" evidence="1">
    <location>
        <begin position="444"/>
        <end position="455"/>
    </location>
</feature>
<evidence type="ECO:0000256" key="1">
    <source>
        <dbReference type="SAM" id="MobiDB-lite"/>
    </source>
</evidence>
<feature type="region of interest" description="Disordered" evidence="1">
    <location>
        <begin position="1"/>
        <end position="29"/>
    </location>
</feature>
<feature type="region of interest" description="Disordered" evidence="1">
    <location>
        <begin position="366"/>
        <end position="467"/>
    </location>
</feature>
<feature type="compositionally biased region" description="Polar residues" evidence="1">
    <location>
        <begin position="419"/>
        <end position="428"/>
    </location>
</feature>
<gene>
    <name evidence="2" type="ORF">O3M35_009493</name>
</gene>
<feature type="compositionally biased region" description="Polar residues" evidence="1">
    <location>
        <begin position="389"/>
        <end position="404"/>
    </location>
</feature>
<evidence type="ECO:0000313" key="3">
    <source>
        <dbReference type="Proteomes" id="UP001461498"/>
    </source>
</evidence>
<proteinExistence type="predicted"/>
<feature type="compositionally biased region" description="Acidic residues" evidence="1">
    <location>
        <begin position="121"/>
        <end position="134"/>
    </location>
</feature>
<dbReference type="Proteomes" id="UP001461498">
    <property type="component" value="Unassembled WGS sequence"/>
</dbReference>
<dbReference type="AlphaFoldDB" id="A0AAW1D5E5"/>
<comment type="caution">
    <text evidence="2">The sequence shown here is derived from an EMBL/GenBank/DDBJ whole genome shotgun (WGS) entry which is preliminary data.</text>
</comment>
<accession>A0AAW1D5E5</accession>
<sequence>MDCHGGITTSLIRPKPNRGKRSEEQDNLPLMISLDKDTVINELYQIKDLSEDDDDEALNVKDEEESESKEIEDDDKESSEPLSLSNLEDSEILFGKKPLIDDHESIISVKSSSKESVVEESSSEEEWNAEEDSVSETNSDANEKVRKLICSESDHEEESEEDESFETTESESSTTSFSVVDIHKEHPKMILNRNEYEERDMIIMEIRKRIIRDVVKQAHAKYMETLHVPLTALCMHKAWRRLIYLCNIPQPKYPTSVEKQWTPDEPPKCCDEGWTSNILPVEIVPRKDDGTISSHSQSISDFIPNFTKKDGSQFGSFKSERIEDSEYESKLMKDMEDEEYPLEERIRFMKQLSRLKGKCYLSDLEENHKQQKMSSSTSSISSEERKEPSSSISPGETLKKSSTSLHEKLHKLQRAASDTLKSTSQLSISREKKRSFKSLTTEEISNKKEDVKGVTEESGDEDFEKEEKPITEALKRHLNSSISKLTQRSSTTITGPPKNLHSHSYLQHRYIHPCTFPEPR</sequence>
<feature type="compositionally biased region" description="Acidic residues" evidence="1">
    <location>
        <begin position="154"/>
        <end position="169"/>
    </location>
</feature>
<feature type="region of interest" description="Disordered" evidence="1">
    <location>
        <begin position="46"/>
        <end position="91"/>
    </location>
</feature>
<keyword evidence="3" id="KW-1185">Reference proteome</keyword>
<feature type="region of interest" description="Disordered" evidence="1">
    <location>
        <begin position="481"/>
        <end position="504"/>
    </location>
</feature>
<name>A0AAW1D5E5_9HEMI</name>
<protein>
    <submittedName>
        <fullName evidence="2">Uncharacterized protein</fullName>
    </submittedName>
</protein>
<feature type="compositionally biased region" description="Acidic residues" evidence="1">
    <location>
        <begin position="50"/>
        <end position="77"/>
    </location>
</feature>
<reference evidence="2 3" key="1">
    <citation type="submission" date="2022-12" db="EMBL/GenBank/DDBJ databases">
        <title>Chromosome-level genome assembly of true bugs.</title>
        <authorList>
            <person name="Ma L."/>
            <person name="Li H."/>
        </authorList>
    </citation>
    <scope>NUCLEOTIDE SEQUENCE [LARGE SCALE GENOMIC DNA]</scope>
    <source>
        <strain evidence="2">Lab_2022b</strain>
    </source>
</reference>
<feature type="compositionally biased region" description="Polar residues" evidence="1">
    <location>
        <begin position="481"/>
        <end position="494"/>
    </location>
</feature>
<organism evidence="2 3">
    <name type="scientific">Rhynocoris fuscipes</name>
    <dbReference type="NCBI Taxonomy" id="488301"/>
    <lineage>
        <taxon>Eukaryota</taxon>
        <taxon>Metazoa</taxon>
        <taxon>Ecdysozoa</taxon>
        <taxon>Arthropoda</taxon>
        <taxon>Hexapoda</taxon>
        <taxon>Insecta</taxon>
        <taxon>Pterygota</taxon>
        <taxon>Neoptera</taxon>
        <taxon>Paraneoptera</taxon>
        <taxon>Hemiptera</taxon>
        <taxon>Heteroptera</taxon>
        <taxon>Panheteroptera</taxon>
        <taxon>Cimicomorpha</taxon>
        <taxon>Reduviidae</taxon>
        <taxon>Harpactorinae</taxon>
        <taxon>Harpactorini</taxon>
        <taxon>Rhynocoris</taxon>
    </lineage>
</organism>
<evidence type="ECO:0000313" key="2">
    <source>
        <dbReference type="EMBL" id="KAK9505430.1"/>
    </source>
</evidence>
<feature type="region of interest" description="Disordered" evidence="1">
    <location>
        <begin position="109"/>
        <end position="177"/>
    </location>
</feature>
<dbReference type="EMBL" id="JAPXFL010000006">
    <property type="protein sequence ID" value="KAK9505430.1"/>
    <property type="molecule type" value="Genomic_DNA"/>
</dbReference>